<protein>
    <submittedName>
        <fullName evidence="1">Uncharacterized protein</fullName>
    </submittedName>
</protein>
<name>A0A2K8U6P5_9GAMM</name>
<gene>
    <name evidence="1" type="ORF">THSYN_09945</name>
</gene>
<sequence length="678" mass="72703">MPTALLRSLGPVTPLAFRVKLPGGLTSRIPQGTVAPALKLVPLDAQGTAIGACTASWEAPTSSIAAACDRAPRYGFQWGVVESEAFGQPEAGATVELTEQQLTVNADVTIPDAWFALRGQPSPVQRDVKLPLPLADLLRVHTAPYSVEQAVQNVTGATAGIDLPCQLQLRLTDPGLLTRLLFGSQPVAAAEPCVRVRLNYPPAWHGGAASAVVPEVKPANGKAIRCQQAQIGQFTCVFDRALEAPAVTVGWGPGFAKDLIRPTPPAAPTWESEQALKAPTLAFESQDQDSIRFTAVQMRLCRGADESACCPTAFKRLTPLPSVTDFGCERDKSLPDHLRATLSTKNLNAPRGGVYRETVEIVTPIADLSRLFDTARDQAFLGYPVAVAVTDHRVDGRSVRLYPNLAACERDDSEFQSASFAFDPGARDGLHLLAGYHLQQQGAIAFADRRGLVSGCTTGGTLVKPGNQEVLRFDQPPLLVDDGKRTLVVLTATADFGKDNMLRVGRALGELLNPRLDADTPTPSPLILLRLEPNGSVAPVADLSNLRRLDPGAVRERLERIADLGGIGQDPLQELQTIETWLLSQELPVGAILYVGPARAGNLDRRLLGPPLAWQREGVRLSIVVATDQPQRLGGADPCAPWREQVGVADADCLTLGTENGSNLEQYLEQRLPHAPRN</sequence>
<proteinExistence type="predicted"/>
<dbReference type="EMBL" id="CP020370">
    <property type="protein sequence ID" value="AUB81243.1"/>
    <property type="molecule type" value="Genomic_DNA"/>
</dbReference>
<accession>A0A2K8U6P5</accession>
<keyword evidence="2" id="KW-1185">Reference proteome</keyword>
<organism evidence="1 2">
    <name type="scientific">Candidatus Thiodictyon syntrophicum</name>
    <dbReference type="NCBI Taxonomy" id="1166950"/>
    <lineage>
        <taxon>Bacteria</taxon>
        <taxon>Pseudomonadati</taxon>
        <taxon>Pseudomonadota</taxon>
        <taxon>Gammaproteobacteria</taxon>
        <taxon>Chromatiales</taxon>
        <taxon>Chromatiaceae</taxon>
        <taxon>Thiodictyon</taxon>
    </lineage>
</organism>
<dbReference type="KEGG" id="tsy:THSYN_09945"/>
<evidence type="ECO:0000313" key="2">
    <source>
        <dbReference type="Proteomes" id="UP000232638"/>
    </source>
</evidence>
<dbReference type="AlphaFoldDB" id="A0A2K8U6P5"/>
<reference evidence="1 2" key="1">
    <citation type="submission" date="2017-03" db="EMBL/GenBank/DDBJ databases">
        <title>Complete genome sequence of Candidatus 'Thiodictyon syntrophicum' sp. nov. strain Cad16T, a photolithoautotroph purple sulfur bacterium isolated from an alpine meromictic lake.</title>
        <authorList>
            <person name="Luedin S.M."/>
            <person name="Pothier J.F."/>
            <person name="Danza F."/>
            <person name="Storelli N."/>
            <person name="Wittwer M."/>
            <person name="Tonolla M."/>
        </authorList>
    </citation>
    <scope>NUCLEOTIDE SEQUENCE [LARGE SCALE GENOMIC DNA]</scope>
    <source>
        <strain evidence="1 2">Cad16T</strain>
    </source>
</reference>
<evidence type="ECO:0000313" key="1">
    <source>
        <dbReference type="EMBL" id="AUB81243.1"/>
    </source>
</evidence>
<dbReference type="Proteomes" id="UP000232638">
    <property type="component" value="Chromosome"/>
</dbReference>